<protein>
    <submittedName>
        <fullName evidence="2">Uncharacterized protein</fullName>
    </submittedName>
</protein>
<dbReference type="AlphaFoldDB" id="A0A922M262"/>
<evidence type="ECO:0000313" key="3">
    <source>
        <dbReference type="EMBL" id="KAH9631698.1"/>
    </source>
</evidence>
<evidence type="ECO:0000313" key="6">
    <source>
        <dbReference type="EMBL" id="KAH9638627.1"/>
    </source>
</evidence>
<sequence>MYAVYVPQLNGEVTRHMDQIRKRLPSSSMATGEEQDWDPDVIPDVASPATDHDEPVTQPEREEEATTGPVQATAAPGSDPTPPGTSPETSPCSSRVVSPFRRRAISPIFSTP</sequence>
<name>A0A922M262_SPOEX</name>
<evidence type="ECO:0000313" key="4">
    <source>
        <dbReference type="EMBL" id="KAH9635258.1"/>
    </source>
</evidence>
<evidence type="ECO:0000313" key="7">
    <source>
        <dbReference type="EMBL" id="KAH9639961.1"/>
    </source>
</evidence>
<evidence type="ECO:0000313" key="5">
    <source>
        <dbReference type="EMBL" id="KAH9635699.1"/>
    </source>
</evidence>
<evidence type="ECO:0000313" key="2">
    <source>
        <dbReference type="EMBL" id="KAH9628931.1"/>
    </source>
</evidence>
<dbReference type="EMBL" id="JACEFF010000888">
    <property type="protein sequence ID" value="KAH9628931.1"/>
    <property type="molecule type" value="Genomic_DNA"/>
</dbReference>
<dbReference type="EMBL" id="JACEFF010000750">
    <property type="protein sequence ID" value="KAH9631698.1"/>
    <property type="molecule type" value="Genomic_DNA"/>
</dbReference>
<dbReference type="EMBL" id="JACEFF010000534">
    <property type="protein sequence ID" value="KAH9635699.1"/>
    <property type="molecule type" value="Genomic_DNA"/>
</dbReference>
<gene>
    <name evidence="4" type="ORF">HF086_001914</name>
    <name evidence="2" type="ORF">HF086_006300</name>
    <name evidence="6" type="ORF">HF086_007761</name>
    <name evidence="7" type="ORF">HF086_008056</name>
    <name evidence="5" type="ORF">HF086_011089</name>
    <name evidence="3" type="ORF">HF086_014699</name>
</gene>
<feature type="region of interest" description="Disordered" evidence="1">
    <location>
        <begin position="1"/>
        <end position="112"/>
    </location>
</feature>
<dbReference type="EMBL" id="JACEFF010000297">
    <property type="protein sequence ID" value="KAH9639961.1"/>
    <property type="molecule type" value="Genomic_DNA"/>
</dbReference>
<dbReference type="EMBL" id="JACEFF010000564">
    <property type="protein sequence ID" value="KAH9635258.1"/>
    <property type="molecule type" value="Genomic_DNA"/>
</dbReference>
<dbReference type="EMBL" id="JACEFF010000379">
    <property type="protein sequence ID" value="KAH9638627.1"/>
    <property type="molecule type" value="Genomic_DNA"/>
</dbReference>
<reference evidence="2" key="1">
    <citation type="journal article" date="2021" name="G3 (Bethesda)">
        <title>Genome and transcriptome analysis of the beet armyworm Spodoptera exigua reveals targets for pest control. .</title>
        <authorList>
            <person name="Simon S."/>
            <person name="Breeschoten T."/>
            <person name="Jansen H.J."/>
            <person name="Dirks R.P."/>
            <person name="Schranz M.E."/>
            <person name="Ros V.I.D."/>
        </authorList>
    </citation>
    <scope>NUCLEOTIDE SEQUENCE</scope>
    <source>
        <strain evidence="2">TB_SE_WUR_2020</strain>
    </source>
</reference>
<dbReference type="Proteomes" id="UP000814243">
    <property type="component" value="Unassembled WGS sequence"/>
</dbReference>
<evidence type="ECO:0000256" key="1">
    <source>
        <dbReference type="SAM" id="MobiDB-lite"/>
    </source>
</evidence>
<accession>A0A922M262</accession>
<proteinExistence type="predicted"/>
<organism evidence="2 8">
    <name type="scientific">Spodoptera exigua</name>
    <name type="common">Beet armyworm</name>
    <name type="synonym">Noctua fulgens</name>
    <dbReference type="NCBI Taxonomy" id="7107"/>
    <lineage>
        <taxon>Eukaryota</taxon>
        <taxon>Metazoa</taxon>
        <taxon>Ecdysozoa</taxon>
        <taxon>Arthropoda</taxon>
        <taxon>Hexapoda</taxon>
        <taxon>Insecta</taxon>
        <taxon>Pterygota</taxon>
        <taxon>Neoptera</taxon>
        <taxon>Endopterygota</taxon>
        <taxon>Lepidoptera</taxon>
        <taxon>Glossata</taxon>
        <taxon>Ditrysia</taxon>
        <taxon>Noctuoidea</taxon>
        <taxon>Noctuidae</taxon>
        <taxon>Amphipyrinae</taxon>
        <taxon>Spodoptera</taxon>
    </lineage>
</organism>
<comment type="caution">
    <text evidence="2">The sequence shown here is derived from an EMBL/GenBank/DDBJ whole genome shotgun (WGS) entry which is preliminary data.</text>
</comment>
<evidence type="ECO:0000313" key="8">
    <source>
        <dbReference type="Proteomes" id="UP000814243"/>
    </source>
</evidence>